<dbReference type="STRING" id="1777.AWC07_16700"/>
<reference evidence="1 2" key="1">
    <citation type="submission" date="2016-01" db="EMBL/GenBank/DDBJ databases">
        <title>The new phylogeny of the genus Mycobacterium.</title>
        <authorList>
            <person name="Tarcisio F."/>
            <person name="Conor M."/>
            <person name="Antonella G."/>
            <person name="Elisabetta G."/>
            <person name="Giulia F.S."/>
            <person name="Sara T."/>
            <person name="Anna F."/>
            <person name="Clotilde B."/>
            <person name="Roberto B."/>
            <person name="Veronica D.S."/>
            <person name="Fabio R."/>
            <person name="Monica P."/>
            <person name="Olivier J."/>
            <person name="Enrico T."/>
            <person name="Nicola S."/>
        </authorList>
    </citation>
    <scope>NUCLEOTIDE SEQUENCE [LARGE SCALE GENOMIC DNA]</scope>
    <source>
        <strain evidence="1 2">DSM 43505</strain>
    </source>
</reference>
<comment type="caution">
    <text evidence="1">The sequence shown here is derived from an EMBL/GenBank/DDBJ whole genome shotgun (WGS) entry which is preliminary data.</text>
</comment>
<accession>A0A1X1V1P0</accession>
<dbReference type="EMBL" id="LQOX01000132">
    <property type="protein sequence ID" value="ORV63005.1"/>
    <property type="molecule type" value="Genomic_DNA"/>
</dbReference>
<gene>
    <name evidence="1" type="ORF">AWC07_16700</name>
</gene>
<proteinExistence type="predicted"/>
<evidence type="ECO:0000313" key="2">
    <source>
        <dbReference type="Proteomes" id="UP000193738"/>
    </source>
</evidence>
<sequence>MADTNWLRRARKASAAQRVTRADQPWAMDAFAELDTLNADRERLLRDGLAGVATIVGIRRNVATTTLGSWHELELDVQLPERDSYRATRRIALELSTAPHLAVGAEVPVRVDPRDPSKVLVVAAL</sequence>
<organism evidence="1 2">
    <name type="scientific">Mycobacterium gastri</name>
    <dbReference type="NCBI Taxonomy" id="1777"/>
    <lineage>
        <taxon>Bacteria</taxon>
        <taxon>Bacillati</taxon>
        <taxon>Actinomycetota</taxon>
        <taxon>Actinomycetes</taxon>
        <taxon>Mycobacteriales</taxon>
        <taxon>Mycobacteriaceae</taxon>
        <taxon>Mycobacterium</taxon>
    </lineage>
</organism>
<keyword evidence="2" id="KW-1185">Reference proteome</keyword>
<dbReference type="AlphaFoldDB" id="A0A1X1V1P0"/>
<name>A0A1X1V1P0_MYCGS</name>
<dbReference type="Proteomes" id="UP000193738">
    <property type="component" value="Unassembled WGS sequence"/>
</dbReference>
<evidence type="ECO:0000313" key="1">
    <source>
        <dbReference type="EMBL" id="ORV63005.1"/>
    </source>
</evidence>
<protein>
    <submittedName>
        <fullName evidence="1">Uncharacterized protein</fullName>
    </submittedName>
</protein>